<dbReference type="Proteomes" id="UP000278222">
    <property type="component" value="Unassembled WGS sequence"/>
</dbReference>
<dbReference type="RefSeq" id="WP_123688332.1">
    <property type="nucleotide sequence ID" value="NZ_AP019700.1"/>
</dbReference>
<dbReference type="EMBL" id="RJKX01000011">
    <property type="protein sequence ID" value="ROQ01590.1"/>
    <property type="molecule type" value="Genomic_DNA"/>
</dbReference>
<gene>
    <name evidence="2" type="ORF">EDC65_0770</name>
</gene>
<comment type="caution">
    <text evidence="2">The sequence shown here is derived from an EMBL/GenBank/DDBJ whole genome shotgun (WGS) entry which is preliminary data.</text>
</comment>
<dbReference type="AlphaFoldDB" id="A0A3N1MFY6"/>
<evidence type="ECO:0000313" key="3">
    <source>
        <dbReference type="Proteomes" id="UP000278222"/>
    </source>
</evidence>
<feature type="transmembrane region" description="Helical" evidence="1">
    <location>
        <begin position="37"/>
        <end position="59"/>
    </location>
</feature>
<keyword evidence="3" id="KW-1185">Reference proteome</keyword>
<reference evidence="2 3" key="1">
    <citation type="submission" date="2018-11" db="EMBL/GenBank/DDBJ databases">
        <title>Genomic Encyclopedia of Type Strains, Phase IV (KMG-IV): sequencing the most valuable type-strain genomes for metagenomic binning, comparative biology and taxonomic classification.</title>
        <authorList>
            <person name="Goeker M."/>
        </authorList>
    </citation>
    <scope>NUCLEOTIDE SEQUENCE [LARGE SCALE GENOMIC DNA]</scope>
    <source>
        <strain evidence="2 3">DSM 5900</strain>
    </source>
</reference>
<keyword evidence="1" id="KW-0472">Membrane</keyword>
<keyword evidence="1" id="KW-0812">Transmembrane</keyword>
<evidence type="ECO:0000313" key="2">
    <source>
        <dbReference type="EMBL" id="ROQ01590.1"/>
    </source>
</evidence>
<keyword evidence="1" id="KW-1133">Transmembrane helix</keyword>
<proteinExistence type="predicted"/>
<name>A0A3N1MFY6_9PROT</name>
<organism evidence="2 3">
    <name type="scientific">Stella humosa</name>
    <dbReference type="NCBI Taxonomy" id="94"/>
    <lineage>
        <taxon>Bacteria</taxon>
        <taxon>Pseudomonadati</taxon>
        <taxon>Pseudomonadota</taxon>
        <taxon>Alphaproteobacteria</taxon>
        <taxon>Rhodospirillales</taxon>
        <taxon>Stellaceae</taxon>
        <taxon>Stella</taxon>
    </lineage>
</organism>
<feature type="transmembrane region" description="Helical" evidence="1">
    <location>
        <begin position="6"/>
        <end position="25"/>
    </location>
</feature>
<accession>A0A3N1MFY6</accession>
<protein>
    <submittedName>
        <fullName evidence="2">Uncharacterized protein</fullName>
    </submittedName>
</protein>
<sequence length="68" mass="7165">MIEDGRIFSLVAMLALLFFLSERMLPAGSPLRRVARIAAVALLGLGLGAAILWSILWLLGGGMSGPGR</sequence>
<evidence type="ECO:0000256" key="1">
    <source>
        <dbReference type="SAM" id="Phobius"/>
    </source>
</evidence>